<feature type="transmembrane region" description="Helical" evidence="2">
    <location>
        <begin position="20"/>
        <end position="40"/>
    </location>
</feature>
<feature type="compositionally biased region" description="Low complexity" evidence="1">
    <location>
        <begin position="53"/>
        <end position="66"/>
    </location>
</feature>
<dbReference type="AlphaFoldDB" id="A0A8J3A4G3"/>
<feature type="region of interest" description="Disordered" evidence="1">
    <location>
        <begin position="96"/>
        <end position="146"/>
    </location>
</feature>
<evidence type="ECO:0000313" key="4">
    <source>
        <dbReference type="EMBL" id="NHK28724.1"/>
    </source>
</evidence>
<dbReference type="Proteomes" id="UP000818603">
    <property type="component" value="Unassembled WGS sequence"/>
</dbReference>
<dbReference type="EMBL" id="BMGZ01000002">
    <property type="protein sequence ID" value="GGH99326.1"/>
    <property type="molecule type" value="Genomic_DNA"/>
</dbReference>
<reference evidence="4 6" key="2">
    <citation type="submission" date="2020-02" db="EMBL/GenBank/DDBJ databases">
        <title>Genome sequence of Parvularcula flava strain NH6-79.</title>
        <authorList>
            <person name="Abdul Karim M.H."/>
            <person name="Lam M.Q."/>
            <person name="Chen S.J."/>
            <person name="Yahya A."/>
            <person name="Shahir S."/>
            <person name="Shamsir M.S."/>
            <person name="Chong C.S."/>
        </authorList>
    </citation>
    <scope>NUCLEOTIDE SEQUENCE [LARGE SCALE GENOMIC DNA]</scope>
    <source>
        <strain evidence="4 6">NH6-79</strain>
    </source>
</reference>
<dbReference type="RefSeq" id="WP_155140964.1">
    <property type="nucleotide sequence ID" value="NZ_BMGZ01000002.1"/>
</dbReference>
<evidence type="ECO:0000256" key="2">
    <source>
        <dbReference type="SAM" id="Phobius"/>
    </source>
</evidence>
<name>A0A8J3A4G3_9PROT</name>
<keyword evidence="2" id="KW-0812">Transmembrane</keyword>
<evidence type="ECO:0000256" key="1">
    <source>
        <dbReference type="SAM" id="MobiDB-lite"/>
    </source>
</evidence>
<evidence type="ECO:0000313" key="5">
    <source>
        <dbReference type="Proteomes" id="UP000621856"/>
    </source>
</evidence>
<keyword evidence="2" id="KW-0472">Membrane</keyword>
<protein>
    <submittedName>
        <fullName evidence="3">Uncharacterized protein</fullName>
    </submittedName>
</protein>
<sequence length="146" mass="15462">MSEAEVAQQLIADLQANFGVISAFIIILLLGGLLALGTTLNNASRAMRELQESASAKGSAKGKGSSPQMAYGMRETAMPRDAGRFAAKYAAPSRPIGRELPLARKSASRHVSQSMSGSATGSMTGRTNGHEAHRRPRRTGDRHSLI</sequence>
<keyword evidence="6" id="KW-1185">Reference proteome</keyword>
<keyword evidence="2" id="KW-1133">Transmembrane helix</keyword>
<evidence type="ECO:0000313" key="3">
    <source>
        <dbReference type="EMBL" id="GGH99326.1"/>
    </source>
</evidence>
<dbReference type="Proteomes" id="UP000621856">
    <property type="component" value="Unassembled WGS sequence"/>
</dbReference>
<gene>
    <name evidence="4" type="ORF">FF098_012460</name>
    <name evidence="3" type="ORF">GCM10011355_25020</name>
</gene>
<feature type="region of interest" description="Disordered" evidence="1">
    <location>
        <begin position="49"/>
        <end position="76"/>
    </location>
</feature>
<feature type="compositionally biased region" description="Low complexity" evidence="1">
    <location>
        <begin position="112"/>
        <end position="127"/>
    </location>
</feature>
<dbReference type="EMBL" id="VCJR02000002">
    <property type="protein sequence ID" value="NHK28724.1"/>
    <property type="molecule type" value="Genomic_DNA"/>
</dbReference>
<proteinExistence type="predicted"/>
<reference evidence="3" key="1">
    <citation type="journal article" date="2014" name="Int. J. Syst. Evol. Microbiol.">
        <title>Complete genome sequence of Corynebacterium casei LMG S-19264T (=DSM 44701T), isolated from a smear-ripened cheese.</title>
        <authorList>
            <consortium name="US DOE Joint Genome Institute (JGI-PGF)"/>
            <person name="Walter F."/>
            <person name="Albersmeier A."/>
            <person name="Kalinowski J."/>
            <person name="Ruckert C."/>
        </authorList>
    </citation>
    <scope>NUCLEOTIDE SEQUENCE</scope>
    <source>
        <strain evidence="3">CGMCC 1.14984</strain>
    </source>
</reference>
<accession>A0A8J3A4G3</accession>
<comment type="caution">
    <text evidence="3">The sequence shown here is derived from an EMBL/GenBank/DDBJ whole genome shotgun (WGS) entry which is preliminary data.</text>
</comment>
<organism evidence="3 5">
    <name type="scientific">Aquisalinus luteolus</name>
    <dbReference type="NCBI Taxonomy" id="1566827"/>
    <lineage>
        <taxon>Bacteria</taxon>
        <taxon>Pseudomonadati</taxon>
        <taxon>Pseudomonadota</taxon>
        <taxon>Alphaproteobacteria</taxon>
        <taxon>Parvularculales</taxon>
        <taxon>Parvularculaceae</taxon>
        <taxon>Aquisalinus</taxon>
    </lineage>
</organism>
<evidence type="ECO:0000313" key="6">
    <source>
        <dbReference type="Proteomes" id="UP000818603"/>
    </source>
</evidence>
<reference evidence="3" key="3">
    <citation type="submission" date="2020-09" db="EMBL/GenBank/DDBJ databases">
        <authorList>
            <person name="Sun Q."/>
            <person name="Zhou Y."/>
        </authorList>
    </citation>
    <scope>NUCLEOTIDE SEQUENCE</scope>
    <source>
        <strain evidence="3">CGMCC 1.14984</strain>
    </source>
</reference>